<dbReference type="InterPro" id="IPR036259">
    <property type="entry name" value="MFS_trans_sf"/>
</dbReference>
<dbReference type="InterPro" id="IPR020846">
    <property type="entry name" value="MFS_dom"/>
</dbReference>
<dbReference type="AlphaFoldDB" id="A0A2N0A326"/>
<sequence length="390" mass="42960">MKKITKAVWILSFISFFTDVSSEMLYPIMPLYLKSIGFSIVLIGVLEGFAEAIAGLSKGYFGKLSDQSGRRVPFVQFGYLLSAVSKPIMGFFAFPLWIFLSRTLDRLGKGIRTGARDALLSDEATPETKGTVFGFHRSMDTLGAVIGPTFALIFLYFYPENYSALFFIAAIPGLSAFLISGLLKEKNKEKQSSQEKPNIISHFIYWKNAPISYKKIVIGLLIFGLINSSDIFLLLMAKAKGLEDSQVIGIYIFYNLVYALFSLPAGILADKIGLKPTLVFGLFIFAFVYGGMVFAEDRIHFYSLFFLYGIYAASTEGISKALITNIIPKTDSASAIGTFAGLNSIAALIASNLGGLIWFYSGSKSMFAVSALISVIVAFYFIRFSIRKSE</sequence>
<dbReference type="GO" id="GO:0022857">
    <property type="term" value="F:transmembrane transporter activity"/>
    <property type="evidence" value="ECO:0007669"/>
    <property type="project" value="InterPro"/>
</dbReference>
<feature type="transmembrane region" description="Helical" evidence="4">
    <location>
        <begin position="77"/>
        <end position="100"/>
    </location>
</feature>
<feature type="transmembrane region" description="Helical" evidence="4">
    <location>
        <begin position="276"/>
        <end position="295"/>
    </location>
</feature>
<feature type="transmembrane region" description="Helical" evidence="4">
    <location>
        <begin position="301"/>
        <end position="323"/>
    </location>
</feature>
<feature type="transmembrane region" description="Helical" evidence="4">
    <location>
        <begin position="366"/>
        <end position="386"/>
    </location>
</feature>
<dbReference type="SUPFAM" id="SSF103473">
    <property type="entry name" value="MFS general substrate transporter"/>
    <property type="match status" value="1"/>
</dbReference>
<name>A0A2N0A326_9LEPT</name>
<organism evidence="6 7">
    <name type="scientific">Leptospira neocaledonica</name>
    <dbReference type="NCBI Taxonomy" id="2023192"/>
    <lineage>
        <taxon>Bacteria</taxon>
        <taxon>Pseudomonadati</taxon>
        <taxon>Spirochaetota</taxon>
        <taxon>Spirochaetia</taxon>
        <taxon>Leptospirales</taxon>
        <taxon>Leptospiraceae</taxon>
        <taxon>Leptospira</taxon>
    </lineage>
</organism>
<feature type="transmembrane region" description="Helical" evidence="4">
    <location>
        <begin position="32"/>
        <end position="56"/>
    </location>
</feature>
<evidence type="ECO:0000313" key="6">
    <source>
        <dbReference type="EMBL" id="PJZ78523.1"/>
    </source>
</evidence>
<feature type="domain" description="Major facilitator superfamily (MFS) profile" evidence="5">
    <location>
        <begin position="7"/>
        <end position="389"/>
    </location>
</feature>
<dbReference type="RefSeq" id="WP_100767355.1">
    <property type="nucleotide sequence ID" value="NZ_NPEA01000002.1"/>
</dbReference>
<dbReference type="PROSITE" id="PS50850">
    <property type="entry name" value="MFS"/>
    <property type="match status" value="1"/>
</dbReference>
<keyword evidence="2 4" id="KW-1133">Transmembrane helix</keyword>
<feature type="transmembrane region" description="Helical" evidence="4">
    <location>
        <begin position="216"/>
        <end position="236"/>
    </location>
</feature>
<evidence type="ECO:0000256" key="4">
    <source>
        <dbReference type="SAM" id="Phobius"/>
    </source>
</evidence>
<proteinExistence type="predicted"/>
<dbReference type="PANTHER" id="PTHR23518">
    <property type="entry name" value="C-METHYLTRANSFERASE"/>
    <property type="match status" value="1"/>
</dbReference>
<evidence type="ECO:0000256" key="3">
    <source>
        <dbReference type="ARBA" id="ARBA00023136"/>
    </source>
</evidence>
<feature type="transmembrane region" description="Helical" evidence="4">
    <location>
        <begin position="335"/>
        <end position="360"/>
    </location>
</feature>
<keyword evidence="7" id="KW-1185">Reference proteome</keyword>
<dbReference type="Pfam" id="PF07690">
    <property type="entry name" value="MFS_1"/>
    <property type="match status" value="1"/>
</dbReference>
<dbReference type="Gene3D" id="1.20.1250.20">
    <property type="entry name" value="MFS general substrate transporter like domains"/>
    <property type="match status" value="2"/>
</dbReference>
<feature type="transmembrane region" description="Helical" evidence="4">
    <location>
        <begin position="162"/>
        <end position="183"/>
    </location>
</feature>
<accession>A0A2N0A326</accession>
<dbReference type="InterPro" id="IPR011701">
    <property type="entry name" value="MFS"/>
</dbReference>
<keyword evidence="3 4" id="KW-0472">Membrane</keyword>
<evidence type="ECO:0000256" key="2">
    <source>
        <dbReference type="ARBA" id="ARBA00022989"/>
    </source>
</evidence>
<feature type="transmembrane region" description="Helical" evidence="4">
    <location>
        <begin position="248"/>
        <end position="269"/>
    </location>
</feature>
<gene>
    <name evidence="6" type="ORF">CH365_04245</name>
</gene>
<evidence type="ECO:0000256" key="1">
    <source>
        <dbReference type="ARBA" id="ARBA00022692"/>
    </source>
</evidence>
<comment type="caution">
    <text evidence="6">The sequence shown here is derived from an EMBL/GenBank/DDBJ whole genome shotgun (WGS) entry which is preliminary data.</text>
</comment>
<dbReference type="CDD" id="cd17370">
    <property type="entry name" value="MFS_MJ1317_like"/>
    <property type="match status" value="1"/>
</dbReference>
<keyword evidence="1 4" id="KW-0812">Transmembrane</keyword>
<dbReference type="Proteomes" id="UP000231843">
    <property type="component" value="Unassembled WGS sequence"/>
</dbReference>
<reference evidence="6 7" key="1">
    <citation type="submission" date="2017-07" db="EMBL/GenBank/DDBJ databases">
        <title>Leptospira spp. isolated from tropical soils.</title>
        <authorList>
            <person name="Thibeaux R."/>
            <person name="Iraola G."/>
            <person name="Ferres I."/>
            <person name="Bierque E."/>
            <person name="Girault D."/>
            <person name="Soupe-Gilbert M.-E."/>
            <person name="Picardeau M."/>
            <person name="Goarant C."/>
        </authorList>
    </citation>
    <scope>NUCLEOTIDE SEQUENCE [LARGE SCALE GENOMIC DNA]</scope>
    <source>
        <strain evidence="6 7">ES4-C-A1</strain>
    </source>
</reference>
<evidence type="ECO:0000259" key="5">
    <source>
        <dbReference type="PROSITE" id="PS50850"/>
    </source>
</evidence>
<protein>
    <submittedName>
        <fullName evidence="6">MFS transporter</fullName>
    </submittedName>
</protein>
<evidence type="ECO:0000313" key="7">
    <source>
        <dbReference type="Proteomes" id="UP000231843"/>
    </source>
</evidence>
<dbReference type="PANTHER" id="PTHR23518:SF2">
    <property type="entry name" value="MAJOR FACILITATOR SUPERFAMILY TRANSPORTER"/>
    <property type="match status" value="1"/>
</dbReference>
<dbReference type="EMBL" id="NPEA01000002">
    <property type="protein sequence ID" value="PJZ78523.1"/>
    <property type="molecule type" value="Genomic_DNA"/>
</dbReference>
<dbReference type="OrthoDB" id="9803985at2"/>